<dbReference type="STRING" id="252740.A0A423WPM6"/>
<keyword evidence="3" id="KW-1185">Reference proteome</keyword>
<dbReference type="Proteomes" id="UP000284375">
    <property type="component" value="Unassembled WGS sequence"/>
</dbReference>
<feature type="compositionally biased region" description="Basic and acidic residues" evidence="1">
    <location>
        <begin position="1"/>
        <end position="22"/>
    </location>
</feature>
<dbReference type="AlphaFoldDB" id="A0A423WPM6"/>
<evidence type="ECO:0000313" key="3">
    <source>
        <dbReference type="Proteomes" id="UP000284375"/>
    </source>
</evidence>
<organism evidence="2 3">
    <name type="scientific">Cytospora chrysosperma</name>
    <name type="common">Cytospora canker fungus</name>
    <name type="synonym">Sphaeria chrysosperma</name>
    <dbReference type="NCBI Taxonomy" id="252740"/>
    <lineage>
        <taxon>Eukaryota</taxon>
        <taxon>Fungi</taxon>
        <taxon>Dikarya</taxon>
        <taxon>Ascomycota</taxon>
        <taxon>Pezizomycotina</taxon>
        <taxon>Sordariomycetes</taxon>
        <taxon>Sordariomycetidae</taxon>
        <taxon>Diaporthales</taxon>
        <taxon>Cytosporaceae</taxon>
        <taxon>Cytospora</taxon>
    </lineage>
</organism>
<dbReference type="EMBL" id="LJZO01000001">
    <property type="protein sequence ID" value="ROW05282.1"/>
    <property type="molecule type" value="Genomic_DNA"/>
</dbReference>
<reference evidence="2 3" key="1">
    <citation type="submission" date="2015-09" db="EMBL/GenBank/DDBJ databases">
        <title>Host preference determinants of Valsa canker pathogens revealed by comparative genomics.</title>
        <authorList>
            <person name="Yin Z."/>
            <person name="Huang L."/>
        </authorList>
    </citation>
    <scope>NUCLEOTIDE SEQUENCE [LARGE SCALE GENOMIC DNA]</scope>
    <source>
        <strain evidence="2 3">YSFL</strain>
    </source>
</reference>
<feature type="compositionally biased region" description="Pro residues" evidence="1">
    <location>
        <begin position="133"/>
        <end position="142"/>
    </location>
</feature>
<gene>
    <name evidence="2" type="ORF">VSDG_00497</name>
</gene>
<comment type="caution">
    <text evidence="2">The sequence shown here is derived from an EMBL/GenBank/DDBJ whole genome shotgun (WGS) entry which is preliminary data.</text>
</comment>
<protein>
    <submittedName>
        <fullName evidence="2">Uncharacterized protein</fullName>
    </submittedName>
</protein>
<sequence length="465" mass="51924">MPPHMPSRDESLSHLSQDRLDESTAEDAGADEEFEPANIDEDAERFCTYRTHRYGQSRDRGRDLLLRMSQALVEDSPGPWHFDFEPLGITRPGAENPDRANTSNFDAPDGEPEGASQADRGRFLMLRNQTPGPGRPWSPPAVSPRSQDASTQRTAEVRWRTIQGGNAQTLDTFAAISAVERSSLEGGYAPNHHELGAAVTEEDTDNADVTVGWEIEFLVPQTKGCEAKEILQDGLYIILGRKRDKIWFTSIEDTPARTCSARLLREEGGIPTLHTPSHPPVQVGIAAACLPDQEALDVKEKYAVWKVVSERDFMFEGIKLDFDHVGRKLSSRKLAMGEAGVTELEQVPHLLRNNAFGKCNVLDLIAVLRDRSKYSFELKHFQGSLDTAVIRQWTRVYLALVTAAKGLGPYRQHLVSEMYDVFGQVCCRPEGQLWQSLLELLGWKMQSLPRSTALEVDETNGKVRS</sequence>
<dbReference type="OrthoDB" id="10561909at2759"/>
<name>A0A423WPM6_CYTCH</name>
<proteinExistence type="predicted"/>
<evidence type="ECO:0000256" key="1">
    <source>
        <dbReference type="SAM" id="MobiDB-lite"/>
    </source>
</evidence>
<feature type="compositionally biased region" description="Acidic residues" evidence="1">
    <location>
        <begin position="23"/>
        <end position="43"/>
    </location>
</feature>
<evidence type="ECO:0000313" key="2">
    <source>
        <dbReference type="EMBL" id="ROW05282.1"/>
    </source>
</evidence>
<accession>A0A423WPM6</accession>
<feature type="region of interest" description="Disordered" evidence="1">
    <location>
        <begin position="87"/>
        <end position="150"/>
    </location>
</feature>
<feature type="region of interest" description="Disordered" evidence="1">
    <location>
        <begin position="1"/>
        <end position="43"/>
    </location>
</feature>